<organism evidence="1 2">
    <name type="scientific">Araneus ventricosus</name>
    <name type="common">Orbweaver spider</name>
    <name type="synonym">Epeira ventricosa</name>
    <dbReference type="NCBI Taxonomy" id="182803"/>
    <lineage>
        <taxon>Eukaryota</taxon>
        <taxon>Metazoa</taxon>
        <taxon>Ecdysozoa</taxon>
        <taxon>Arthropoda</taxon>
        <taxon>Chelicerata</taxon>
        <taxon>Arachnida</taxon>
        <taxon>Araneae</taxon>
        <taxon>Araneomorphae</taxon>
        <taxon>Entelegynae</taxon>
        <taxon>Araneoidea</taxon>
        <taxon>Araneidae</taxon>
        <taxon>Araneus</taxon>
    </lineage>
</organism>
<proteinExistence type="predicted"/>
<protein>
    <submittedName>
        <fullName evidence="1">Uncharacterized protein</fullName>
    </submittedName>
</protein>
<name>A0A4Y2A2U9_ARAVE</name>
<gene>
    <name evidence="1" type="ORF">AVEN_231055_1</name>
</gene>
<dbReference type="AlphaFoldDB" id="A0A4Y2A2U9"/>
<reference evidence="1 2" key="1">
    <citation type="journal article" date="2019" name="Sci. Rep.">
        <title>Orb-weaving spider Araneus ventricosus genome elucidates the spidroin gene catalogue.</title>
        <authorList>
            <person name="Kono N."/>
            <person name="Nakamura H."/>
            <person name="Ohtoshi R."/>
            <person name="Moran D.A.P."/>
            <person name="Shinohara A."/>
            <person name="Yoshida Y."/>
            <person name="Fujiwara M."/>
            <person name="Mori M."/>
            <person name="Tomita M."/>
            <person name="Arakawa K."/>
        </authorList>
    </citation>
    <scope>NUCLEOTIDE SEQUENCE [LARGE SCALE GENOMIC DNA]</scope>
</reference>
<sequence length="97" mass="10845">MLFDCDSQNYGVVKRERREKRSPYGLNASLCCGAGAPLKKISNVKPYLMETFQNEVIWYGGFIEWSPRSPDSTTLDFLWGGICDPSANIAGSSTTHY</sequence>
<comment type="caution">
    <text evidence="1">The sequence shown here is derived from an EMBL/GenBank/DDBJ whole genome shotgun (WGS) entry which is preliminary data.</text>
</comment>
<evidence type="ECO:0000313" key="2">
    <source>
        <dbReference type="Proteomes" id="UP000499080"/>
    </source>
</evidence>
<dbReference type="Proteomes" id="UP000499080">
    <property type="component" value="Unassembled WGS sequence"/>
</dbReference>
<accession>A0A4Y2A2U9</accession>
<evidence type="ECO:0000313" key="1">
    <source>
        <dbReference type="EMBL" id="GBL74171.1"/>
    </source>
</evidence>
<dbReference type="EMBL" id="BGPR01000004">
    <property type="protein sequence ID" value="GBL74171.1"/>
    <property type="molecule type" value="Genomic_DNA"/>
</dbReference>
<keyword evidence="2" id="KW-1185">Reference proteome</keyword>